<evidence type="ECO:0000256" key="1">
    <source>
        <dbReference type="SAM" id="Phobius"/>
    </source>
</evidence>
<accession>A0A212K2N6</accession>
<reference evidence="2" key="1">
    <citation type="submission" date="2016-04" db="EMBL/GenBank/DDBJ databases">
        <authorList>
            <person name="Evans L.H."/>
            <person name="Alamgir A."/>
            <person name="Owens N."/>
            <person name="Weber N.D."/>
            <person name="Virtaneva K."/>
            <person name="Barbian K."/>
            <person name="Babar A."/>
            <person name="Rosenke K."/>
        </authorList>
    </citation>
    <scope>NUCLEOTIDE SEQUENCE</scope>
    <source>
        <strain evidence="2">92-2</strain>
    </source>
</reference>
<dbReference type="InterPro" id="IPR052959">
    <property type="entry name" value="Inner_membrane_assoc"/>
</dbReference>
<organism evidence="2">
    <name type="scientific">uncultured Desulfovibrio sp</name>
    <dbReference type="NCBI Taxonomy" id="167968"/>
    <lineage>
        <taxon>Bacteria</taxon>
        <taxon>Pseudomonadati</taxon>
        <taxon>Thermodesulfobacteriota</taxon>
        <taxon>Desulfovibrionia</taxon>
        <taxon>Desulfovibrionales</taxon>
        <taxon>Desulfovibrionaceae</taxon>
        <taxon>Desulfovibrio</taxon>
        <taxon>environmental samples</taxon>
    </lineage>
</organism>
<protein>
    <submittedName>
        <fullName evidence="2">Putative membrane protein</fullName>
    </submittedName>
</protein>
<dbReference type="EMBL" id="FLUP01000001">
    <property type="protein sequence ID" value="SBW05912.1"/>
    <property type="molecule type" value="Genomic_DNA"/>
</dbReference>
<dbReference type="PANTHER" id="PTHR38598">
    <property type="entry name" value="INNER MEMBRANE PROTEIN YJCH"/>
    <property type="match status" value="1"/>
</dbReference>
<dbReference type="Pfam" id="PF04341">
    <property type="entry name" value="DUF485"/>
    <property type="match status" value="1"/>
</dbReference>
<feature type="transmembrane region" description="Helical" evidence="1">
    <location>
        <begin position="25"/>
        <end position="45"/>
    </location>
</feature>
<dbReference type="InterPro" id="IPR007436">
    <property type="entry name" value="DUF485"/>
</dbReference>
<dbReference type="AlphaFoldDB" id="A0A212K2N6"/>
<dbReference type="PANTHER" id="PTHR38598:SF1">
    <property type="entry name" value="INNER MEMBRANE PROTEIN YJCH"/>
    <property type="match status" value="1"/>
</dbReference>
<proteinExistence type="predicted"/>
<evidence type="ECO:0000313" key="2">
    <source>
        <dbReference type="EMBL" id="SBW05912.1"/>
    </source>
</evidence>
<dbReference type="RefSeq" id="WP_215648430.1">
    <property type="nucleotide sequence ID" value="NZ_CAKSVL010000024.1"/>
</dbReference>
<keyword evidence="1" id="KW-0472">Membrane</keyword>
<keyword evidence="1" id="KW-0812">Transmembrane</keyword>
<gene>
    <name evidence="2" type="ORF">KM92DES2_12116</name>
</gene>
<sequence length="104" mass="11599">MASELTQRIEKNAQYQHLIKTRNALGWRLTLVVFAAYYGFILVVAFDKQLFATPLAAGMTTTWGIPLGIGIILLTVVLTAVYVRKANSEFDPALKQILEKEVQS</sequence>
<name>A0A212K2N6_9BACT</name>
<keyword evidence="1" id="KW-1133">Transmembrane helix</keyword>
<dbReference type="GO" id="GO:0005886">
    <property type="term" value="C:plasma membrane"/>
    <property type="evidence" value="ECO:0007669"/>
    <property type="project" value="TreeGrafter"/>
</dbReference>
<feature type="transmembrane region" description="Helical" evidence="1">
    <location>
        <begin position="65"/>
        <end position="83"/>
    </location>
</feature>